<feature type="domain" description="Fumarate reductase/succinate dehydrogenase flavoprotein-like C-terminal" evidence="14">
    <location>
        <begin position="412"/>
        <end position="503"/>
    </location>
</feature>
<dbReference type="NCBIfam" id="NF005978">
    <property type="entry name" value="PRK08071.1"/>
    <property type="match status" value="1"/>
</dbReference>
<dbReference type="PANTHER" id="PTHR42716:SF2">
    <property type="entry name" value="L-ASPARTATE OXIDASE, CHLOROPLASTIC"/>
    <property type="match status" value="1"/>
</dbReference>
<dbReference type="SUPFAM" id="SSF56425">
    <property type="entry name" value="Succinate dehydrogenase/fumarate reductase flavoprotein, catalytic domain"/>
    <property type="match status" value="1"/>
</dbReference>
<evidence type="ECO:0000256" key="7">
    <source>
        <dbReference type="ARBA" id="ARBA00022642"/>
    </source>
</evidence>
<evidence type="ECO:0000256" key="3">
    <source>
        <dbReference type="ARBA" id="ARBA00008562"/>
    </source>
</evidence>
<evidence type="ECO:0000313" key="15">
    <source>
        <dbReference type="EMBL" id="WIF98021.1"/>
    </source>
</evidence>
<evidence type="ECO:0000256" key="1">
    <source>
        <dbReference type="ARBA" id="ARBA00001974"/>
    </source>
</evidence>
<evidence type="ECO:0000259" key="14">
    <source>
        <dbReference type="Pfam" id="PF02910"/>
    </source>
</evidence>
<comment type="function">
    <text evidence="12">Catalyzes the oxidation of L-aspartate to iminoaspartate.</text>
</comment>
<dbReference type="InterPro" id="IPR027477">
    <property type="entry name" value="Succ_DH/fumarate_Rdtase_cat_sf"/>
</dbReference>
<dbReference type="SUPFAM" id="SSF46977">
    <property type="entry name" value="Succinate dehydrogenase/fumarate reductase flavoprotein C-terminal domain"/>
    <property type="match status" value="1"/>
</dbReference>
<dbReference type="Pfam" id="PF02910">
    <property type="entry name" value="Succ_DH_flav_C"/>
    <property type="match status" value="1"/>
</dbReference>
<dbReference type="InterPro" id="IPR037099">
    <property type="entry name" value="Fum_R/Succ_DH_flav-like_C_sf"/>
</dbReference>
<dbReference type="NCBIfam" id="TIGR00551">
    <property type="entry name" value="nadB"/>
    <property type="match status" value="1"/>
</dbReference>
<keyword evidence="9 12" id="KW-0560">Oxidoreductase</keyword>
<comment type="catalytic activity">
    <reaction evidence="10">
        <text>L-aspartate + O2 = iminosuccinate + H2O2</text>
        <dbReference type="Rhea" id="RHEA:25876"/>
        <dbReference type="ChEBI" id="CHEBI:15379"/>
        <dbReference type="ChEBI" id="CHEBI:16240"/>
        <dbReference type="ChEBI" id="CHEBI:29991"/>
        <dbReference type="ChEBI" id="CHEBI:77875"/>
        <dbReference type="EC" id="1.4.3.16"/>
    </reaction>
    <physiologicalReaction direction="left-to-right" evidence="10">
        <dbReference type="Rhea" id="RHEA:25877"/>
    </physiologicalReaction>
</comment>
<dbReference type="RefSeq" id="WP_231419530.1">
    <property type="nucleotide sequence ID" value="NZ_CP126446.1"/>
</dbReference>
<evidence type="ECO:0000256" key="9">
    <source>
        <dbReference type="ARBA" id="ARBA00023002"/>
    </source>
</evidence>
<gene>
    <name evidence="15" type="primary">nadB</name>
    <name evidence="15" type="ORF">QNI29_20220</name>
</gene>
<keyword evidence="7 12" id="KW-0662">Pyridine nucleotide biosynthesis</keyword>
<feature type="domain" description="FAD-dependent oxidoreductase 2 FAD-binding" evidence="13">
    <location>
        <begin position="5"/>
        <end position="371"/>
    </location>
</feature>
<dbReference type="EMBL" id="CP126446">
    <property type="protein sequence ID" value="WIF98021.1"/>
    <property type="molecule type" value="Genomic_DNA"/>
</dbReference>
<dbReference type="PANTHER" id="PTHR42716">
    <property type="entry name" value="L-ASPARTATE OXIDASE"/>
    <property type="match status" value="1"/>
</dbReference>
<dbReference type="Gene3D" id="3.50.50.60">
    <property type="entry name" value="FAD/NAD(P)-binding domain"/>
    <property type="match status" value="1"/>
</dbReference>
<sequence>MKQADVLIIGSGIAALQLVTHLNKDMNVIVLTKSSIGEGNSPYAQGGIAAALSPEDSPFHHYIDTLEAGRFTNRTDAVLHLTKEAPDIIRSLQQQGCTFDLTREGELLLGMEGSHSHKRIVHGGGDQTGKAIVECLRSHVGDHVSIMEDTMASSLLMDEDGACKGAQALGPDGTLQTFLASHTILATGGCGQLFSYTSNAASATGDGLALAYQAGAKLTDMEFIQFHPTLLYINGETKGLVSEAVRGEGGYLVNETGERIMEHVHPLKDLAPRHIVAQTIYNQMEDGHDVYVEISEISKFSERFPTVTRLCLEHGIPLEEGKIPVAPGAHFIMGGVETDLVGATSIPGLFAIGEVACTGIHGANRLASNSLLEGLVYGKRLAHHLPSIPTPKLHPITETYHPRPHKELPELRELQDRMMKGAGIVRTKEGLENLKQWLERFPLNLPSQYVGSAVSKEQLTLLFMLTTAKLITTSALSREESRGGHFRSDIPFEKKSWVDVHIHHELNKQKGDRDEYHQATALT</sequence>
<comment type="similarity">
    <text evidence="3 12">Belongs to the FAD-dependent oxidoreductase 2 family. NadB subfamily.</text>
</comment>
<protein>
    <recommendedName>
        <fullName evidence="5 11">L-aspartate oxidase</fullName>
        <ecNumber evidence="4 11">1.4.3.16</ecNumber>
    </recommendedName>
</protein>
<dbReference type="Proteomes" id="UP001236652">
    <property type="component" value="Chromosome"/>
</dbReference>
<dbReference type="SUPFAM" id="SSF51905">
    <property type="entry name" value="FAD/NAD(P)-binding domain"/>
    <property type="match status" value="1"/>
</dbReference>
<dbReference type="InterPro" id="IPR036188">
    <property type="entry name" value="FAD/NAD-bd_sf"/>
</dbReference>
<proteinExistence type="inferred from homology"/>
<dbReference type="Pfam" id="PF00890">
    <property type="entry name" value="FAD_binding_2"/>
    <property type="match status" value="1"/>
</dbReference>
<evidence type="ECO:0000256" key="11">
    <source>
        <dbReference type="NCBIfam" id="TIGR00551"/>
    </source>
</evidence>
<dbReference type="InterPro" id="IPR005288">
    <property type="entry name" value="NadB"/>
</dbReference>
<evidence type="ECO:0000259" key="13">
    <source>
        <dbReference type="Pfam" id="PF00890"/>
    </source>
</evidence>
<evidence type="ECO:0000256" key="6">
    <source>
        <dbReference type="ARBA" id="ARBA00022630"/>
    </source>
</evidence>
<comment type="pathway">
    <text evidence="2 12">Cofactor biosynthesis; NAD(+) biosynthesis; iminoaspartate from L-aspartate (oxidase route): step 1/1.</text>
</comment>
<keyword evidence="6 12" id="KW-0285">Flavoprotein</keyword>
<keyword evidence="16" id="KW-1185">Reference proteome</keyword>
<dbReference type="EC" id="1.4.3.16" evidence="4 11"/>
<dbReference type="Gene3D" id="1.20.58.100">
    <property type="entry name" value="Fumarate reductase/succinate dehydrogenase flavoprotein-like, C-terminal domain"/>
    <property type="match status" value="1"/>
</dbReference>
<dbReference type="InterPro" id="IPR003953">
    <property type="entry name" value="FAD-dep_OxRdtase_2_FAD-bd"/>
</dbReference>
<comment type="cofactor">
    <cofactor evidence="1 12">
        <name>FAD</name>
        <dbReference type="ChEBI" id="CHEBI:57692"/>
    </cofactor>
</comment>
<comment type="subcellular location">
    <subcellularLocation>
        <location evidence="12">Cytoplasm</location>
    </subcellularLocation>
</comment>
<evidence type="ECO:0000256" key="2">
    <source>
        <dbReference type="ARBA" id="ARBA00004950"/>
    </source>
</evidence>
<dbReference type="PRINTS" id="PR00368">
    <property type="entry name" value="FADPNR"/>
</dbReference>
<evidence type="ECO:0000256" key="10">
    <source>
        <dbReference type="ARBA" id="ARBA00048305"/>
    </source>
</evidence>
<dbReference type="GO" id="GO:0008734">
    <property type="term" value="F:L-aspartate oxidase activity"/>
    <property type="evidence" value="ECO:0007669"/>
    <property type="project" value="UniProtKB-EC"/>
</dbReference>
<evidence type="ECO:0000256" key="8">
    <source>
        <dbReference type="ARBA" id="ARBA00022827"/>
    </source>
</evidence>
<evidence type="ECO:0000313" key="16">
    <source>
        <dbReference type="Proteomes" id="UP001236652"/>
    </source>
</evidence>
<evidence type="ECO:0000256" key="4">
    <source>
        <dbReference type="ARBA" id="ARBA00012173"/>
    </source>
</evidence>
<dbReference type="Gene3D" id="3.90.700.10">
    <property type="entry name" value="Succinate dehydrogenase/fumarate reductase flavoprotein, catalytic domain"/>
    <property type="match status" value="1"/>
</dbReference>
<name>A0ABY8V2B8_9BACI</name>
<evidence type="ECO:0000256" key="5">
    <source>
        <dbReference type="ARBA" id="ARBA00021901"/>
    </source>
</evidence>
<keyword evidence="8 12" id="KW-0274">FAD</keyword>
<accession>A0ABY8V2B8</accession>
<evidence type="ECO:0000256" key="12">
    <source>
        <dbReference type="RuleBase" id="RU362049"/>
    </source>
</evidence>
<organism evidence="15 16">
    <name type="scientific">Pontibacillus chungwhensis</name>
    <dbReference type="NCBI Taxonomy" id="265426"/>
    <lineage>
        <taxon>Bacteria</taxon>
        <taxon>Bacillati</taxon>
        <taxon>Bacillota</taxon>
        <taxon>Bacilli</taxon>
        <taxon>Bacillales</taxon>
        <taxon>Bacillaceae</taxon>
        <taxon>Pontibacillus</taxon>
    </lineage>
</organism>
<reference evidence="15 16" key="1">
    <citation type="submission" date="2023-05" db="EMBL/GenBank/DDBJ databases">
        <title>Comparative genomics reveals the evidence of polycyclic aromatic hydrocarbons degradation in moderately halophilic genus Pontibacillus.</title>
        <authorList>
            <person name="Yang H."/>
            <person name="Qian Z."/>
        </authorList>
    </citation>
    <scope>NUCLEOTIDE SEQUENCE [LARGE SCALE GENOMIC DNA]</scope>
    <source>
        <strain evidence="16">HN14</strain>
    </source>
</reference>
<dbReference type="InterPro" id="IPR015939">
    <property type="entry name" value="Fum_Rdtase/Succ_DH_flav-like_C"/>
</dbReference>